<keyword evidence="2" id="KW-0560">Oxidoreductase</keyword>
<dbReference type="InterPro" id="IPR029039">
    <property type="entry name" value="Flavoprotein-like_sf"/>
</dbReference>
<dbReference type="InterPro" id="IPR003680">
    <property type="entry name" value="Flavodoxin_fold"/>
</dbReference>
<gene>
    <name evidence="4" type="ORF">GJQ57_02130</name>
</gene>
<reference evidence="4 5" key="1">
    <citation type="submission" date="2019-11" db="EMBL/GenBank/DDBJ databases">
        <title>Phenotypic characterization of an OXA-22 and OXA-60 co-producing Ralstonia pickettii clinical strain.</title>
        <authorList>
            <person name="He F."/>
        </authorList>
    </citation>
    <scope>NUCLEOTIDE SEQUENCE [LARGE SCALE GENOMIC DNA]</scope>
    <source>
        <strain evidence="4 5">PSLESD1</strain>
    </source>
</reference>
<dbReference type="AlphaFoldDB" id="A0A7X2L932"/>
<dbReference type="Gene3D" id="3.40.50.360">
    <property type="match status" value="1"/>
</dbReference>
<dbReference type="GO" id="GO:0003955">
    <property type="term" value="F:NAD(P)H dehydrogenase (quinone) activity"/>
    <property type="evidence" value="ECO:0007669"/>
    <property type="project" value="TreeGrafter"/>
</dbReference>
<dbReference type="SUPFAM" id="SSF52218">
    <property type="entry name" value="Flavoproteins"/>
    <property type="match status" value="1"/>
</dbReference>
<comment type="similarity">
    <text evidence="1">Belongs to the NAD(P)H dehydrogenase (quinone) family.</text>
</comment>
<evidence type="ECO:0000256" key="1">
    <source>
        <dbReference type="ARBA" id="ARBA00006252"/>
    </source>
</evidence>
<dbReference type="PANTHER" id="PTHR10204:SF34">
    <property type="entry name" value="NAD(P)H DEHYDROGENASE [QUINONE] 1 ISOFORM 1"/>
    <property type="match status" value="1"/>
</dbReference>
<evidence type="ECO:0000313" key="5">
    <source>
        <dbReference type="Proteomes" id="UP000441032"/>
    </source>
</evidence>
<evidence type="ECO:0000256" key="2">
    <source>
        <dbReference type="ARBA" id="ARBA00023002"/>
    </source>
</evidence>
<proteinExistence type="inferred from homology"/>
<dbReference type="Pfam" id="PF02525">
    <property type="entry name" value="Flavodoxin_2"/>
    <property type="match status" value="1"/>
</dbReference>
<accession>A0A7X2L932</accession>
<protein>
    <submittedName>
        <fullName evidence="4">NAD(P)H dehydrogenase</fullName>
    </submittedName>
</protein>
<dbReference type="InterPro" id="IPR051545">
    <property type="entry name" value="NAD(P)H_dehydrogenase_qn"/>
</dbReference>
<comment type="caution">
    <text evidence="4">The sequence shown here is derived from an EMBL/GenBank/DDBJ whole genome shotgun (WGS) entry which is preliminary data.</text>
</comment>
<dbReference type="PANTHER" id="PTHR10204">
    <property type="entry name" value="NAD P H OXIDOREDUCTASE-RELATED"/>
    <property type="match status" value="1"/>
</dbReference>
<dbReference type="Proteomes" id="UP000441032">
    <property type="component" value="Unassembled WGS sequence"/>
</dbReference>
<sequence>MRSVVGSPRCALPRLSTIASLAGKRAMLIVTTGGWESHYRPRGINGPIDEILFPIQHGFLYYPAFDVVPPFVSYRTGRMDEARFARITQALAERLDTLFTTAPIPFRRQNAGDCDIPALTLRDGIAPGKSGFATHLA</sequence>
<dbReference type="EMBL" id="WJYN01000001">
    <property type="protein sequence ID" value="MRS97445.1"/>
    <property type="molecule type" value="Genomic_DNA"/>
</dbReference>
<organism evidence="4 5">
    <name type="scientific">Ralstonia pickettii</name>
    <name type="common">Burkholderia pickettii</name>
    <dbReference type="NCBI Taxonomy" id="329"/>
    <lineage>
        <taxon>Bacteria</taxon>
        <taxon>Pseudomonadati</taxon>
        <taxon>Pseudomonadota</taxon>
        <taxon>Betaproteobacteria</taxon>
        <taxon>Burkholderiales</taxon>
        <taxon>Burkholderiaceae</taxon>
        <taxon>Ralstonia</taxon>
    </lineage>
</organism>
<evidence type="ECO:0000313" key="4">
    <source>
        <dbReference type="EMBL" id="MRS97445.1"/>
    </source>
</evidence>
<evidence type="ECO:0000259" key="3">
    <source>
        <dbReference type="Pfam" id="PF02525"/>
    </source>
</evidence>
<dbReference type="GO" id="GO:0005829">
    <property type="term" value="C:cytosol"/>
    <property type="evidence" value="ECO:0007669"/>
    <property type="project" value="TreeGrafter"/>
</dbReference>
<name>A0A7X2L932_RALPI</name>
<feature type="domain" description="Flavodoxin-like fold" evidence="3">
    <location>
        <begin position="20"/>
        <end position="93"/>
    </location>
</feature>